<dbReference type="InterPro" id="IPR006134">
    <property type="entry name" value="DNA-dir_DNA_pol_B_multi_dom"/>
</dbReference>
<dbReference type="Gene3D" id="1.10.287.690">
    <property type="entry name" value="Helix hairpin bin"/>
    <property type="match status" value="1"/>
</dbReference>
<feature type="compositionally biased region" description="Polar residues" evidence="15">
    <location>
        <begin position="99"/>
        <end position="125"/>
    </location>
</feature>
<dbReference type="GO" id="GO:0005634">
    <property type="term" value="C:nucleus"/>
    <property type="evidence" value="ECO:0007669"/>
    <property type="project" value="TreeGrafter"/>
</dbReference>
<keyword evidence="6" id="KW-0548">Nucleotidyltransferase</keyword>
<evidence type="ECO:0000256" key="14">
    <source>
        <dbReference type="ARBA" id="ARBA00049244"/>
    </source>
</evidence>
<evidence type="ECO:0000256" key="4">
    <source>
        <dbReference type="ARBA" id="ARBA00021589"/>
    </source>
</evidence>
<evidence type="ECO:0000256" key="3">
    <source>
        <dbReference type="ARBA" id="ARBA00012417"/>
    </source>
</evidence>
<evidence type="ECO:0000256" key="2">
    <source>
        <dbReference type="ARBA" id="ARBA00005755"/>
    </source>
</evidence>
<evidence type="ECO:0000259" key="17">
    <source>
        <dbReference type="Pfam" id="PF03104"/>
    </source>
</evidence>
<evidence type="ECO:0000256" key="6">
    <source>
        <dbReference type="ARBA" id="ARBA00022695"/>
    </source>
</evidence>
<keyword evidence="11" id="KW-0408">Iron</keyword>
<keyword evidence="5" id="KW-0808">Transferase</keyword>
<dbReference type="InterPro" id="IPR012337">
    <property type="entry name" value="RNaseH-like_sf"/>
</dbReference>
<evidence type="ECO:0000256" key="5">
    <source>
        <dbReference type="ARBA" id="ARBA00022679"/>
    </source>
</evidence>
<dbReference type="InterPro" id="IPR043502">
    <property type="entry name" value="DNA/RNA_pol_sf"/>
</dbReference>
<dbReference type="GO" id="GO:0051536">
    <property type="term" value="F:iron-sulfur cluster binding"/>
    <property type="evidence" value="ECO:0007669"/>
    <property type="project" value="UniProtKB-KW"/>
</dbReference>
<dbReference type="SUPFAM" id="SSF56672">
    <property type="entry name" value="DNA/RNA polymerases"/>
    <property type="match status" value="1"/>
</dbReference>
<comment type="similarity">
    <text evidence="2">Belongs to the DNA polymerase type-B family.</text>
</comment>
<accession>A0AAV8X5Y1</accession>
<comment type="catalytic activity">
    <reaction evidence="14">
        <text>DNA(n) + a 2'-deoxyribonucleoside 5'-triphosphate = DNA(n+1) + diphosphate</text>
        <dbReference type="Rhea" id="RHEA:22508"/>
        <dbReference type="Rhea" id="RHEA-COMP:17339"/>
        <dbReference type="Rhea" id="RHEA-COMP:17340"/>
        <dbReference type="ChEBI" id="CHEBI:33019"/>
        <dbReference type="ChEBI" id="CHEBI:61560"/>
        <dbReference type="ChEBI" id="CHEBI:173112"/>
        <dbReference type="EC" id="2.7.7.7"/>
    </reaction>
</comment>
<evidence type="ECO:0000259" key="16">
    <source>
        <dbReference type="Pfam" id="PF00136"/>
    </source>
</evidence>
<evidence type="ECO:0000313" key="18">
    <source>
        <dbReference type="EMBL" id="KAJ8934362.1"/>
    </source>
</evidence>
<evidence type="ECO:0000256" key="13">
    <source>
        <dbReference type="ARBA" id="ARBA00023204"/>
    </source>
</evidence>
<gene>
    <name evidence="18" type="ORF">NQ314_013403</name>
</gene>
<evidence type="ECO:0000256" key="9">
    <source>
        <dbReference type="ARBA" id="ARBA00022833"/>
    </source>
</evidence>
<feature type="domain" description="DNA-directed DNA polymerase family B exonuclease" evidence="17">
    <location>
        <begin position="167"/>
        <end position="372"/>
    </location>
</feature>
<protein>
    <recommendedName>
        <fullName evidence="4">DNA polymerase zeta catalytic subunit</fullName>
        <ecNumber evidence="3">2.7.7.7</ecNumber>
    </recommendedName>
</protein>
<dbReference type="GO" id="GO:0003677">
    <property type="term" value="F:DNA binding"/>
    <property type="evidence" value="ECO:0007669"/>
    <property type="project" value="InterPro"/>
</dbReference>
<evidence type="ECO:0000256" key="1">
    <source>
        <dbReference type="ARBA" id="ARBA00001966"/>
    </source>
</evidence>
<keyword evidence="10" id="KW-0239">DNA-directed DNA polymerase</keyword>
<dbReference type="SUPFAM" id="SSF53098">
    <property type="entry name" value="Ribonuclease H-like"/>
    <property type="match status" value="1"/>
</dbReference>
<dbReference type="InterPro" id="IPR006172">
    <property type="entry name" value="DNA-dir_DNA_pol_B"/>
</dbReference>
<feature type="domain" description="DNA-directed DNA polymerase family B multifunctional" evidence="16">
    <location>
        <begin position="439"/>
        <end position="648"/>
    </location>
</feature>
<dbReference type="InterPro" id="IPR036397">
    <property type="entry name" value="RNaseH_sf"/>
</dbReference>
<evidence type="ECO:0000256" key="11">
    <source>
        <dbReference type="ARBA" id="ARBA00023004"/>
    </source>
</evidence>
<dbReference type="PANTHER" id="PTHR45812:SF1">
    <property type="entry name" value="DNA POLYMERASE ZETA CATALYTIC SUBUNIT"/>
    <property type="match status" value="1"/>
</dbReference>
<evidence type="ECO:0000256" key="7">
    <source>
        <dbReference type="ARBA" id="ARBA00022723"/>
    </source>
</evidence>
<comment type="cofactor">
    <cofactor evidence="1">
        <name>[4Fe-4S] cluster</name>
        <dbReference type="ChEBI" id="CHEBI:49883"/>
    </cofactor>
</comment>
<dbReference type="GO" id="GO:0016035">
    <property type="term" value="C:zeta DNA polymerase complex"/>
    <property type="evidence" value="ECO:0007669"/>
    <property type="project" value="InterPro"/>
</dbReference>
<dbReference type="AlphaFoldDB" id="A0AAV8X5Y1"/>
<dbReference type="GO" id="GO:0042276">
    <property type="term" value="P:error-prone translesion synthesis"/>
    <property type="evidence" value="ECO:0007669"/>
    <property type="project" value="TreeGrafter"/>
</dbReference>
<dbReference type="GO" id="GO:0003887">
    <property type="term" value="F:DNA-directed DNA polymerase activity"/>
    <property type="evidence" value="ECO:0007669"/>
    <property type="project" value="UniProtKB-KW"/>
</dbReference>
<keyword evidence="19" id="KW-1185">Reference proteome</keyword>
<name>A0AAV8X5Y1_9CUCU</name>
<sequence>MNNFRKFKLETLDSNLEWKKSNLKNLKLGFCRDRDCIIAPVKKPPSVEMVKNWMKEKSRKVVTPVKNIEKIKILIPLSPGNDGNEDDMNVSLTISPCTPNISQSTASQNALDQTPKSSKTSTETANPVLEYECKKRLKHKLSSHSSTPSLRNSLLISQDSSHNQSCQITGVAMNNTYGFNKSTENLQKARAVIEHQHLTLLVMEMHIRTRGDFKPNPEYDSVRAIFYSVLNDVPENHPKATKAKGVIAINSLPLSPGTTKVPILDGAGIDCDIIYVDSEDNLFNEFLKVINYWDPDIIAGYEIEMLSWGYLIERAYVLGMNIKPLLARTKGSSHTRKDEDRENELKIVGRIVLDVWRLMRHEIALQSYTFESIIYHILQKRVPQYSFRDLSFWWDHRSTIYRHRTVHYYLFRVVMILELFDKLDLIGRTSELARLFGIQFYEVLSRGSQFRVESMMLRLAKPLNFIPVSPSVQQRAKMKAPEYIALVLEPESKLYNDPVIVLDFQSLYPSIIIAYNYCFTTCIGKVECLGKNDPFEFGASQLKISTRKLEKLLKKDLLNFSPCGVGFVKKQVRDGILPRMLREILDTRLMVKNSMKENKDEQLLQKVLHNRQLGLKLIANVTYGYTAANFSGRMPSVEVGDSVVSKGKLF</sequence>
<feature type="region of interest" description="Disordered" evidence="15">
    <location>
        <begin position="99"/>
        <end position="127"/>
    </location>
</feature>
<organism evidence="18 19">
    <name type="scientific">Rhamnusium bicolor</name>
    <dbReference type="NCBI Taxonomy" id="1586634"/>
    <lineage>
        <taxon>Eukaryota</taxon>
        <taxon>Metazoa</taxon>
        <taxon>Ecdysozoa</taxon>
        <taxon>Arthropoda</taxon>
        <taxon>Hexapoda</taxon>
        <taxon>Insecta</taxon>
        <taxon>Pterygota</taxon>
        <taxon>Neoptera</taxon>
        <taxon>Endopterygota</taxon>
        <taxon>Coleoptera</taxon>
        <taxon>Polyphaga</taxon>
        <taxon>Cucujiformia</taxon>
        <taxon>Chrysomeloidea</taxon>
        <taxon>Cerambycidae</taxon>
        <taxon>Lepturinae</taxon>
        <taxon>Rhagiini</taxon>
        <taxon>Rhamnusium</taxon>
    </lineage>
</organism>
<dbReference type="Pfam" id="PF00136">
    <property type="entry name" value="DNA_pol_B"/>
    <property type="match status" value="1"/>
</dbReference>
<dbReference type="CDD" id="cd05778">
    <property type="entry name" value="DNA_polB_zeta_exo"/>
    <property type="match status" value="1"/>
</dbReference>
<dbReference type="PANTHER" id="PTHR45812">
    <property type="entry name" value="DNA POLYMERASE ZETA CATALYTIC SUBUNIT"/>
    <property type="match status" value="1"/>
</dbReference>
<keyword evidence="8" id="KW-0227">DNA damage</keyword>
<dbReference type="InterPro" id="IPR023211">
    <property type="entry name" value="DNA_pol_palm_dom_sf"/>
</dbReference>
<dbReference type="GO" id="GO:0046872">
    <property type="term" value="F:metal ion binding"/>
    <property type="evidence" value="ECO:0007669"/>
    <property type="project" value="UniProtKB-KW"/>
</dbReference>
<dbReference type="GO" id="GO:0000166">
    <property type="term" value="F:nucleotide binding"/>
    <property type="evidence" value="ECO:0007669"/>
    <property type="project" value="InterPro"/>
</dbReference>
<dbReference type="InterPro" id="IPR030559">
    <property type="entry name" value="PolZ_Rev3"/>
</dbReference>
<reference evidence="18" key="1">
    <citation type="journal article" date="2023" name="Insect Mol. Biol.">
        <title>Genome sequencing provides insights into the evolution of gene families encoding plant cell wall-degrading enzymes in longhorned beetles.</title>
        <authorList>
            <person name="Shin N.R."/>
            <person name="Okamura Y."/>
            <person name="Kirsch R."/>
            <person name="Pauchet Y."/>
        </authorList>
    </citation>
    <scope>NUCLEOTIDE SEQUENCE</scope>
    <source>
        <strain evidence="18">RBIC_L_NR</strain>
    </source>
</reference>
<dbReference type="Gene3D" id="3.90.1600.10">
    <property type="entry name" value="Palm domain of DNA polymerase"/>
    <property type="match status" value="1"/>
</dbReference>
<dbReference type="EC" id="2.7.7.7" evidence="3"/>
<proteinExistence type="inferred from homology"/>
<evidence type="ECO:0000313" key="19">
    <source>
        <dbReference type="Proteomes" id="UP001162156"/>
    </source>
</evidence>
<dbReference type="Gene3D" id="3.30.420.10">
    <property type="entry name" value="Ribonuclease H-like superfamily/Ribonuclease H"/>
    <property type="match status" value="1"/>
</dbReference>
<dbReference type="Proteomes" id="UP001162156">
    <property type="component" value="Unassembled WGS sequence"/>
</dbReference>
<dbReference type="EMBL" id="JANEYF010003732">
    <property type="protein sequence ID" value="KAJ8934362.1"/>
    <property type="molecule type" value="Genomic_DNA"/>
</dbReference>
<keyword evidence="13" id="KW-0234">DNA repair</keyword>
<keyword evidence="9" id="KW-0862">Zinc</keyword>
<dbReference type="SMART" id="SM00486">
    <property type="entry name" value="POLBc"/>
    <property type="match status" value="1"/>
</dbReference>
<keyword evidence="7" id="KW-0479">Metal-binding</keyword>
<evidence type="ECO:0000256" key="12">
    <source>
        <dbReference type="ARBA" id="ARBA00023014"/>
    </source>
</evidence>
<evidence type="ECO:0000256" key="8">
    <source>
        <dbReference type="ARBA" id="ARBA00022763"/>
    </source>
</evidence>
<dbReference type="FunFam" id="3.30.420.10:FF:000024">
    <property type="entry name" value="DNA polymerase zeta catalytic subunit"/>
    <property type="match status" value="1"/>
</dbReference>
<keyword evidence="12" id="KW-0411">Iron-sulfur</keyword>
<evidence type="ECO:0000256" key="15">
    <source>
        <dbReference type="SAM" id="MobiDB-lite"/>
    </source>
</evidence>
<dbReference type="PRINTS" id="PR00106">
    <property type="entry name" value="DNAPOLB"/>
</dbReference>
<dbReference type="FunFam" id="1.10.287.690:FF:000002">
    <property type="entry name" value="DNA polymerase zeta"/>
    <property type="match status" value="1"/>
</dbReference>
<dbReference type="InterPro" id="IPR006133">
    <property type="entry name" value="DNA-dir_DNA_pol_B_exonuc"/>
</dbReference>
<comment type="caution">
    <text evidence="18">The sequence shown here is derived from an EMBL/GenBank/DDBJ whole genome shotgun (WGS) entry which is preliminary data.</text>
</comment>
<dbReference type="Pfam" id="PF03104">
    <property type="entry name" value="DNA_pol_B_exo1"/>
    <property type="match status" value="1"/>
</dbReference>
<evidence type="ECO:0000256" key="10">
    <source>
        <dbReference type="ARBA" id="ARBA00022932"/>
    </source>
</evidence>
<dbReference type="GO" id="GO:0000724">
    <property type="term" value="P:double-strand break repair via homologous recombination"/>
    <property type="evidence" value="ECO:0007669"/>
    <property type="project" value="TreeGrafter"/>
</dbReference>